<reference evidence="6 7" key="1">
    <citation type="submission" date="2024-05" db="EMBL/GenBank/DDBJ databases">
        <title>A high-quality chromosomal-level genome assembly of Topmouth culter (Culter alburnus).</title>
        <authorList>
            <person name="Zhao H."/>
        </authorList>
    </citation>
    <scope>NUCLEOTIDE SEQUENCE [LARGE SCALE GENOMIC DNA]</scope>
    <source>
        <strain evidence="6">CATC2023</strain>
        <tissue evidence="6">Muscle</tissue>
    </source>
</reference>
<accession>A0AAW2APT9</accession>
<gene>
    <name evidence="6" type="ORF">ABG768_020976</name>
</gene>
<proteinExistence type="inferred from homology"/>
<evidence type="ECO:0008006" key="8">
    <source>
        <dbReference type="Google" id="ProtNLM"/>
    </source>
</evidence>
<evidence type="ECO:0000313" key="7">
    <source>
        <dbReference type="Proteomes" id="UP001479290"/>
    </source>
</evidence>
<comment type="similarity">
    <text evidence="2">Belongs to the dermatopontin family.</text>
</comment>
<dbReference type="GO" id="GO:0031012">
    <property type="term" value="C:extracellular matrix"/>
    <property type="evidence" value="ECO:0007669"/>
    <property type="project" value="TreeGrafter"/>
</dbReference>
<dbReference type="PANTHER" id="PTHR15040:SF3">
    <property type="entry name" value="SI:DKEY-14D8.6-RELATED"/>
    <property type="match status" value="1"/>
</dbReference>
<dbReference type="Proteomes" id="UP001479290">
    <property type="component" value="Unassembled WGS sequence"/>
</dbReference>
<evidence type="ECO:0000256" key="4">
    <source>
        <dbReference type="ARBA" id="ARBA00023157"/>
    </source>
</evidence>
<name>A0AAW2APT9_CULAL</name>
<evidence type="ECO:0000256" key="3">
    <source>
        <dbReference type="ARBA" id="ARBA00022525"/>
    </source>
</evidence>
<dbReference type="InterPro" id="IPR026645">
    <property type="entry name" value="Dermatopontin"/>
</dbReference>
<feature type="signal peptide" evidence="5">
    <location>
        <begin position="1"/>
        <end position="19"/>
    </location>
</feature>
<keyword evidence="7" id="KW-1185">Reference proteome</keyword>
<dbReference type="GO" id="GO:0005615">
    <property type="term" value="C:extracellular space"/>
    <property type="evidence" value="ECO:0007669"/>
    <property type="project" value="TreeGrafter"/>
</dbReference>
<evidence type="ECO:0000256" key="5">
    <source>
        <dbReference type="SAM" id="SignalP"/>
    </source>
</evidence>
<evidence type="ECO:0000256" key="2">
    <source>
        <dbReference type="ARBA" id="ARBA00008712"/>
    </source>
</evidence>
<feature type="chain" id="PRO_5043878626" description="Hemagglutinin/amebocyte aggregation factor-like" evidence="5">
    <location>
        <begin position="20"/>
        <end position="170"/>
    </location>
</feature>
<keyword evidence="4" id="KW-1015">Disulfide bond</keyword>
<comment type="subcellular location">
    <subcellularLocation>
        <location evidence="1">Secreted</location>
    </subcellularLocation>
</comment>
<keyword evidence="5" id="KW-0732">Signal</keyword>
<sequence length="170" mass="20298">MRRVALFLLLTGLLASGQGWSNSYDEPLNFKCPPGQSISSITSTHNNFYEDRLWDFGCKETFIQSTDCFLSHYVNNFDQDFTFECPLHYVITGMNSFHNNFFEDRRWQFYCCKSKCEVSSNCQWTSYVNWFDETFHWNVPDNHVLVGAGSYHHNVHEDRRWRYKYCEQIC</sequence>
<dbReference type="AlphaFoldDB" id="A0AAW2APT9"/>
<comment type="caution">
    <text evidence="6">The sequence shown here is derived from an EMBL/GenBank/DDBJ whole genome shotgun (WGS) entry which is preliminary data.</text>
</comment>
<keyword evidence="3" id="KW-0964">Secreted</keyword>
<protein>
    <recommendedName>
        <fullName evidence="8">Hemagglutinin/amebocyte aggregation factor-like</fullName>
    </recommendedName>
</protein>
<dbReference type="PANTHER" id="PTHR15040">
    <property type="entry name" value="DERMATOPONTIN-RELATED"/>
    <property type="match status" value="1"/>
</dbReference>
<dbReference type="GO" id="GO:0030199">
    <property type="term" value="P:collagen fibril organization"/>
    <property type="evidence" value="ECO:0007669"/>
    <property type="project" value="TreeGrafter"/>
</dbReference>
<dbReference type="Pfam" id="PF14704">
    <property type="entry name" value="DERM"/>
    <property type="match status" value="1"/>
</dbReference>
<dbReference type="EMBL" id="JAWDJR010000004">
    <property type="protein sequence ID" value="KAK9975740.1"/>
    <property type="molecule type" value="Genomic_DNA"/>
</dbReference>
<evidence type="ECO:0000313" key="6">
    <source>
        <dbReference type="EMBL" id="KAK9975740.1"/>
    </source>
</evidence>
<organism evidence="6 7">
    <name type="scientific">Culter alburnus</name>
    <name type="common">Topmouth culter</name>
    <dbReference type="NCBI Taxonomy" id="194366"/>
    <lineage>
        <taxon>Eukaryota</taxon>
        <taxon>Metazoa</taxon>
        <taxon>Chordata</taxon>
        <taxon>Craniata</taxon>
        <taxon>Vertebrata</taxon>
        <taxon>Euteleostomi</taxon>
        <taxon>Actinopterygii</taxon>
        <taxon>Neopterygii</taxon>
        <taxon>Teleostei</taxon>
        <taxon>Ostariophysi</taxon>
        <taxon>Cypriniformes</taxon>
        <taxon>Xenocyprididae</taxon>
        <taxon>Xenocypridinae</taxon>
        <taxon>Culter</taxon>
    </lineage>
</organism>
<evidence type="ECO:0000256" key="1">
    <source>
        <dbReference type="ARBA" id="ARBA00004613"/>
    </source>
</evidence>